<protein>
    <submittedName>
        <fullName evidence="2">Uncharacterized protein</fullName>
    </submittedName>
</protein>
<organism evidence="2 3">
    <name type="scientific">Paenibacillus xanthanilyticus</name>
    <dbReference type="NCBI Taxonomy" id="1783531"/>
    <lineage>
        <taxon>Bacteria</taxon>
        <taxon>Bacillati</taxon>
        <taxon>Bacillota</taxon>
        <taxon>Bacilli</taxon>
        <taxon>Bacillales</taxon>
        <taxon>Paenibacillaceae</taxon>
        <taxon>Paenibacillus</taxon>
    </lineage>
</organism>
<keyword evidence="1" id="KW-0812">Transmembrane</keyword>
<feature type="transmembrane region" description="Helical" evidence="1">
    <location>
        <begin position="44"/>
        <end position="65"/>
    </location>
</feature>
<keyword evidence="1" id="KW-1133">Transmembrane helix</keyword>
<comment type="caution">
    <text evidence="2">The sequence shown here is derived from an EMBL/GenBank/DDBJ whole genome shotgun (WGS) entry which is preliminary data.</text>
</comment>
<evidence type="ECO:0000313" key="3">
    <source>
        <dbReference type="Proteomes" id="UP001595715"/>
    </source>
</evidence>
<feature type="transmembrane region" description="Helical" evidence="1">
    <location>
        <begin position="21"/>
        <end position="38"/>
    </location>
</feature>
<keyword evidence="3" id="KW-1185">Reference proteome</keyword>
<name>A0ABV8KAZ9_9BACL</name>
<reference evidence="3" key="1">
    <citation type="journal article" date="2019" name="Int. J. Syst. Evol. Microbiol.">
        <title>The Global Catalogue of Microorganisms (GCM) 10K type strain sequencing project: providing services to taxonomists for standard genome sequencing and annotation.</title>
        <authorList>
            <consortium name="The Broad Institute Genomics Platform"/>
            <consortium name="The Broad Institute Genome Sequencing Center for Infectious Disease"/>
            <person name="Wu L."/>
            <person name="Ma J."/>
        </authorList>
    </citation>
    <scope>NUCLEOTIDE SEQUENCE [LARGE SCALE GENOMIC DNA]</scope>
    <source>
        <strain evidence="3">IBRC-M 10987</strain>
    </source>
</reference>
<evidence type="ECO:0000313" key="2">
    <source>
        <dbReference type="EMBL" id="MFC4103231.1"/>
    </source>
</evidence>
<gene>
    <name evidence="2" type="ORF">ACFOZ8_26785</name>
</gene>
<keyword evidence="1" id="KW-0472">Membrane</keyword>
<proteinExistence type="predicted"/>
<accession>A0ABV8KAZ9</accession>
<dbReference type="RefSeq" id="WP_377721809.1">
    <property type="nucleotide sequence ID" value="NZ_JBHSAM010000034.1"/>
</dbReference>
<sequence>MTHRADDGRSVALYPARAKTGGLTLAAAFFVVTGGFMIASDEVFIRLVGFVSAFFFAGCFLYLAYRTFKRKPSLPLPPPLRGTKGLRSLDSLFVLASWVAVGGAVRDWHAFVLADKASLGVEVRPKT</sequence>
<evidence type="ECO:0000256" key="1">
    <source>
        <dbReference type="SAM" id="Phobius"/>
    </source>
</evidence>
<dbReference type="EMBL" id="JBHSAM010000034">
    <property type="protein sequence ID" value="MFC4103231.1"/>
    <property type="molecule type" value="Genomic_DNA"/>
</dbReference>
<dbReference type="Proteomes" id="UP001595715">
    <property type="component" value="Unassembled WGS sequence"/>
</dbReference>